<proteinExistence type="predicted"/>
<dbReference type="AlphaFoldDB" id="A0A1H0K1K4"/>
<gene>
    <name evidence="1" type="ORF">SAMN05192530_10753</name>
</gene>
<dbReference type="RefSeq" id="WP_170842612.1">
    <property type="nucleotide sequence ID" value="NZ_FNIT01000007.1"/>
</dbReference>
<keyword evidence="2" id="KW-1185">Reference proteome</keyword>
<dbReference type="STRING" id="1166073.SAMN05192530_10753"/>
<evidence type="ECO:0000313" key="2">
    <source>
        <dbReference type="Proteomes" id="UP000198793"/>
    </source>
</evidence>
<name>A0A1H0K1K4_9HYPH</name>
<protein>
    <submittedName>
        <fullName evidence="1">Uncharacterized protein</fullName>
    </submittedName>
</protein>
<evidence type="ECO:0000313" key="1">
    <source>
        <dbReference type="EMBL" id="SDO49847.1"/>
    </source>
</evidence>
<organism evidence="1 2">
    <name type="scientific">Aureimonas jatrophae</name>
    <dbReference type="NCBI Taxonomy" id="1166073"/>
    <lineage>
        <taxon>Bacteria</taxon>
        <taxon>Pseudomonadati</taxon>
        <taxon>Pseudomonadota</taxon>
        <taxon>Alphaproteobacteria</taxon>
        <taxon>Hyphomicrobiales</taxon>
        <taxon>Aurantimonadaceae</taxon>
        <taxon>Aureimonas</taxon>
    </lineage>
</organism>
<dbReference type="EMBL" id="FNIT01000007">
    <property type="protein sequence ID" value="SDO49847.1"/>
    <property type="molecule type" value="Genomic_DNA"/>
</dbReference>
<sequence length="54" mass="5999">MTLRFDLVLRPSPCEIARFRDAVRELTIVGGTREAAERAAAERVFLVRQTAPAA</sequence>
<reference evidence="1 2" key="1">
    <citation type="submission" date="2016-10" db="EMBL/GenBank/DDBJ databases">
        <authorList>
            <person name="de Groot N.N."/>
        </authorList>
    </citation>
    <scope>NUCLEOTIDE SEQUENCE [LARGE SCALE GENOMIC DNA]</scope>
    <source>
        <strain evidence="2">L7-484,KACC 16230,DSM 25025</strain>
    </source>
</reference>
<accession>A0A1H0K1K4</accession>
<dbReference type="Proteomes" id="UP000198793">
    <property type="component" value="Unassembled WGS sequence"/>
</dbReference>